<keyword evidence="3" id="KW-1185">Reference proteome</keyword>
<dbReference type="RefSeq" id="XP_056488713.1">
    <property type="nucleotide sequence ID" value="XM_056629411.1"/>
</dbReference>
<dbReference type="SUPFAM" id="SSF53474">
    <property type="entry name" value="alpha/beta-Hydrolases"/>
    <property type="match status" value="1"/>
</dbReference>
<proteinExistence type="predicted"/>
<protein>
    <recommendedName>
        <fullName evidence="1">AB hydrolase-1 domain-containing protein</fullName>
    </recommendedName>
</protein>
<evidence type="ECO:0000259" key="1">
    <source>
        <dbReference type="Pfam" id="PF12697"/>
    </source>
</evidence>
<feature type="domain" description="AB hydrolase-1" evidence="1">
    <location>
        <begin position="8"/>
        <end position="240"/>
    </location>
</feature>
<dbReference type="Proteomes" id="UP001147747">
    <property type="component" value="Unassembled WGS sequence"/>
</dbReference>
<evidence type="ECO:0000313" key="2">
    <source>
        <dbReference type="EMBL" id="KAJ5396661.1"/>
    </source>
</evidence>
<dbReference type="GO" id="GO:0072330">
    <property type="term" value="P:monocarboxylic acid biosynthetic process"/>
    <property type="evidence" value="ECO:0007669"/>
    <property type="project" value="UniProtKB-ARBA"/>
</dbReference>
<dbReference type="PANTHER" id="PTHR37017:SF11">
    <property type="entry name" value="ESTERASE_LIPASE_THIOESTERASE DOMAIN-CONTAINING PROTEIN"/>
    <property type="match status" value="1"/>
</dbReference>
<dbReference type="GeneID" id="81368391"/>
<reference evidence="2" key="2">
    <citation type="journal article" date="2023" name="IMA Fungus">
        <title>Comparative genomic study of the Penicillium genus elucidates a diverse pangenome and 15 lateral gene transfer events.</title>
        <authorList>
            <person name="Petersen C."/>
            <person name="Sorensen T."/>
            <person name="Nielsen M.R."/>
            <person name="Sondergaard T.E."/>
            <person name="Sorensen J.L."/>
            <person name="Fitzpatrick D.A."/>
            <person name="Frisvad J.C."/>
            <person name="Nielsen K.L."/>
        </authorList>
    </citation>
    <scope>NUCLEOTIDE SEQUENCE</scope>
    <source>
        <strain evidence="2">IBT 29677</strain>
    </source>
</reference>
<organism evidence="2 3">
    <name type="scientific">Penicillium cosmopolitanum</name>
    <dbReference type="NCBI Taxonomy" id="1131564"/>
    <lineage>
        <taxon>Eukaryota</taxon>
        <taxon>Fungi</taxon>
        <taxon>Dikarya</taxon>
        <taxon>Ascomycota</taxon>
        <taxon>Pezizomycotina</taxon>
        <taxon>Eurotiomycetes</taxon>
        <taxon>Eurotiomycetidae</taxon>
        <taxon>Eurotiales</taxon>
        <taxon>Aspergillaceae</taxon>
        <taxon>Penicillium</taxon>
    </lineage>
</organism>
<dbReference type="InterPro" id="IPR000073">
    <property type="entry name" value="AB_hydrolase_1"/>
</dbReference>
<gene>
    <name evidence="2" type="ORF">N7509_004774</name>
</gene>
<dbReference type="Pfam" id="PF12697">
    <property type="entry name" value="Abhydrolase_6"/>
    <property type="match status" value="1"/>
</dbReference>
<dbReference type="AlphaFoldDB" id="A0A9X0B9D8"/>
<dbReference type="InterPro" id="IPR029058">
    <property type="entry name" value="AB_hydrolase_fold"/>
</dbReference>
<dbReference type="Gene3D" id="3.40.50.1820">
    <property type="entry name" value="alpha/beta hydrolase"/>
    <property type="match status" value="1"/>
</dbReference>
<comment type="caution">
    <text evidence="2">The sequence shown here is derived from an EMBL/GenBank/DDBJ whole genome shotgun (WGS) entry which is preliminary data.</text>
</comment>
<dbReference type="InterPro" id="IPR052897">
    <property type="entry name" value="Sec-Metab_Biosynth_Hydrolase"/>
</dbReference>
<name>A0A9X0B9D8_9EURO</name>
<sequence length="251" mass="27060">MSTPKPAILLIPGAWHQGEAWKPVTNILQEQGYYVEPVTLPSAGGPPSTSVADDAAYIRGNHLESLVAQGREVIIVMHSYGGVPGTESVKGLARKDIAAQGKPGGVIALVYTAAFMIAGGQTLAESLPSDSPSLINQVMDGDATQPNDPRFHFYNDLDDETAAKYVDALVHHAMPSFITPSTYEAYRDVPATYLFCERDEAIRPNFQREMVANAGDNVVRTYTCTSGHSPMLSVPEKVFEVIHDTAILAKS</sequence>
<dbReference type="GO" id="GO:0017000">
    <property type="term" value="P:antibiotic biosynthetic process"/>
    <property type="evidence" value="ECO:0007669"/>
    <property type="project" value="UniProtKB-ARBA"/>
</dbReference>
<evidence type="ECO:0000313" key="3">
    <source>
        <dbReference type="Proteomes" id="UP001147747"/>
    </source>
</evidence>
<reference evidence="2" key="1">
    <citation type="submission" date="2022-12" db="EMBL/GenBank/DDBJ databases">
        <authorList>
            <person name="Petersen C."/>
        </authorList>
    </citation>
    <scope>NUCLEOTIDE SEQUENCE</scope>
    <source>
        <strain evidence="2">IBT 29677</strain>
    </source>
</reference>
<dbReference type="OrthoDB" id="1263307at2759"/>
<accession>A0A9X0B9D8</accession>
<dbReference type="EMBL" id="JAPZBU010000006">
    <property type="protein sequence ID" value="KAJ5396661.1"/>
    <property type="molecule type" value="Genomic_DNA"/>
</dbReference>
<dbReference type="PANTHER" id="PTHR37017">
    <property type="entry name" value="AB HYDROLASE-1 DOMAIN-CONTAINING PROTEIN-RELATED"/>
    <property type="match status" value="1"/>
</dbReference>